<keyword evidence="9" id="KW-0249">Electron transport</keyword>
<organism evidence="17">
    <name type="scientific">Ips acuminatus</name>
    <dbReference type="NCBI Taxonomy" id="55980"/>
    <lineage>
        <taxon>Eukaryota</taxon>
        <taxon>Metazoa</taxon>
        <taxon>Ecdysozoa</taxon>
        <taxon>Arthropoda</taxon>
        <taxon>Hexapoda</taxon>
        <taxon>Insecta</taxon>
        <taxon>Pterygota</taxon>
        <taxon>Neoptera</taxon>
        <taxon>Endopterygota</taxon>
        <taxon>Coleoptera</taxon>
        <taxon>Polyphaga</taxon>
        <taxon>Cucujiformia</taxon>
        <taxon>Curculionidae</taxon>
        <taxon>Scolytinae</taxon>
        <taxon>Ips</taxon>
    </lineage>
</organism>
<evidence type="ECO:0000256" key="7">
    <source>
        <dbReference type="ARBA" id="ARBA00022692"/>
    </source>
</evidence>
<keyword evidence="12 17" id="KW-0496">Mitochondrion</keyword>
<dbReference type="GO" id="GO:0031966">
    <property type="term" value="C:mitochondrial membrane"/>
    <property type="evidence" value="ECO:0007669"/>
    <property type="project" value="UniProtKB-SubCell"/>
</dbReference>
<geneLocation type="mitochondrion" evidence="17"/>
<evidence type="ECO:0000256" key="9">
    <source>
        <dbReference type="ARBA" id="ARBA00022982"/>
    </source>
</evidence>
<keyword evidence="6" id="KW-0679">Respiratory chain</keyword>
<evidence type="ECO:0000256" key="4">
    <source>
        <dbReference type="ARBA" id="ARBA00021095"/>
    </source>
</evidence>
<keyword evidence="5" id="KW-0813">Transport</keyword>
<dbReference type="PANTHER" id="PTHR11435">
    <property type="entry name" value="NADH UBIQUINONE OXIDOREDUCTASE SUBUNIT ND6"/>
    <property type="match status" value="1"/>
</dbReference>
<keyword evidence="11" id="KW-0520">NAD</keyword>
<keyword evidence="7 16" id="KW-0812">Transmembrane</keyword>
<evidence type="ECO:0000256" key="16">
    <source>
        <dbReference type="SAM" id="Phobius"/>
    </source>
</evidence>
<evidence type="ECO:0000256" key="5">
    <source>
        <dbReference type="ARBA" id="ARBA00022448"/>
    </source>
</evidence>
<protein>
    <recommendedName>
        <fullName evidence="4">NADH-ubiquinone oxidoreductase chain 6</fullName>
        <ecNumber evidence="3">7.1.1.2</ecNumber>
    </recommendedName>
    <alternativeName>
        <fullName evidence="14">NADH dehydrogenase subunit 6</fullName>
    </alternativeName>
</protein>
<reference evidence="17" key="1">
    <citation type="submission" date="2019-05" db="EMBL/GenBank/DDBJ databases">
        <authorList>
            <person name="Baranov O.Y."/>
            <person name="Mozharovskaya L.V."/>
            <person name="Panteleev S.V."/>
            <person name="Kiryanov P.S."/>
            <person name="Victorovich S.V."/>
            <person name="Razumova O.A."/>
            <person name="Padutov A.A.Jr."/>
            <person name="Padutov V.E."/>
        </authorList>
    </citation>
    <scope>NUCLEOTIDE SEQUENCE</scope>
</reference>
<name>A0A6H1XL57_9CUCU</name>
<dbReference type="EC" id="7.1.1.2" evidence="3"/>
<evidence type="ECO:0000256" key="6">
    <source>
        <dbReference type="ARBA" id="ARBA00022660"/>
    </source>
</evidence>
<evidence type="ECO:0000256" key="8">
    <source>
        <dbReference type="ARBA" id="ARBA00022967"/>
    </source>
</evidence>
<dbReference type="GO" id="GO:0008137">
    <property type="term" value="F:NADH dehydrogenase (ubiquinone) activity"/>
    <property type="evidence" value="ECO:0007669"/>
    <property type="project" value="UniProtKB-EC"/>
</dbReference>
<evidence type="ECO:0000256" key="3">
    <source>
        <dbReference type="ARBA" id="ARBA00012944"/>
    </source>
</evidence>
<evidence type="ECO:0000256" key="14">
    <source>
        <dbReference type="ARBA" id="ARBA00031019"/>
    </source>
</evidence>
<evidence type="ECO:0000256" key="11">
    <source>
        <dbReference type="ARBA" id="ARBA00023027"/>
    </source>
</evidence>
<keyword evidence="10 16" id="KW-1133">Transmembrane helix</keyword>
<evidence type="ECO:0000256" key="13">
    <source>
        <dbReference type="ARBA" id="ARBA00023136"/>
    </source>
</evidence>
<feature type="transmembrane region" description="Helical" evidence="16">
    <location>
        <begin position="82"/>
        <end position="101"/>
    </location>
</feature>
<dbReference type="EMBL" id="MK988441">
    <property type="protein sequence ID" value="QJA16391.1"/>
    <property type="molecule type" value="Genomic_DNA"/>
</dbReference>
<keyword evidence="8" id="KW-1278">Translocase</keyword>
<keyword evidence="13 16" id="KW-0472">Membrane</keyword>
<evidence type="ECO:0000313" key="17">
    <source>
        <dbReference type="EMBL" id="QJA16391.1"/>
    </source>
</evidence>
<evidence type="ECO:0000256" key="10">
    <source>
        <dbReference type="ARBA" id="ARBA00022989"/>
    </source>
</evidence>
<proteinExistence type="inferred from homology"/>
<evidence type="ECO:0000256" key="15">
    <source>
        <dbReference type="ARBA" id="ARBA00049551"/>
    </source>
</evidence>
<evidence type="ECO:0000256" key="12">
    <source>
        <dbReference type="ARBA" id="ARBA00023128"/>
    </source>
</evidence>
<dbReference type="PANTHER" id="PTHR11435:SF1">
    <property type="entry name" value="NADH-UBIQUINONE OXIDOREDUCTASE CHAIN 6"/>
    <property type="match status" value="1"/>
</dbReference>
<feature type="transmembrane region" description="Helical" evidence="16">
    <location>
        <begin position="139"/>
        <end position="159"/>
    </location>
</feature>
<dbReference type="InterPro" id="IPR050269">
    <property type="entry name" value="ComplexI_Subunit6"/>
</dbReference>
<dbReference type="AlphaFoldDB" id="A0A6H1XL57"/>
<accession>A0A6H1XL57</accession>
<comment type="catalytic activity">
    <reaction evidence="15">
        <text>a ubiquinone + NADH + 5 H(+)(in) = a ubiquinol + NAD(+) + 4 H(+)(out)</text>
        <dbReference type="Rhea" id="RHEA:29091"/>
        <dbReference type="Rhea" id="RHEA-COMP:9565"/>
        <dbReference type="Rhea" id="RHEA-COMP:9566"/>
        <dbReference type="ChEBI" id="CHEBI:15378"/>
        <dbReference type="ChEBI" id="CHEBI:16389"/>
        <dbReference type="ChEBI" id="CHEBI:17976"/>
        <dbReference type="ChEBI" id="CHEBI:57540"/>
        <dbReference type="ChEBI" id="CHEBI:57945"/>
        <dbReference type="EC" id="7.1.1.2"/>
    </reaction>
</comment>
<evidence type="ECO:0000256" key="1">
    <source>
        <dbReference type="ARBA" id="ARBA00004225"/>
    </source>
</evidence>
<comment type="similarity">
    <text evidence="2">Belongs to the complex I subunit 6 family.</text>
</comment>
<feature type="transmembrane region" description="Helical" evidence="16">
    <location>
        <begin position="49"/>
        <end position="70"/>
    </location>
</feature>
<sequence>MMMMISLISLLSCLFIFLKHPLTLGSILFLQTSLAALVSTYIFLNSWYSYILFLIMIGGMLILFIYMTSIASNEKFLIPSKWKTLSIVFLFFSFMMLFLLIKDPLMESMINIKWNFFWLEKNFKPWTISKFFNGPFNQIIIFLMTYLFLTLIATVKISGKPKGALRQKN</sequence>
<comment type="subcellular location">
    <subcellularLocation>
        <location evidence="1">Mitochondrion membrane</location>
        <topology evidence="1">Multi-pass membrane protein</topology>
    </subcellularLocation>
</comment>
<gene>
    <name evidence="17" type="primary">nad6</name>
</gene>
<evidence type="ECO:0000256" key="2">
    <source>
        <dbReference type="ARBA" id="ARBA00005698"/>
    </source>
</evidence>